<dbReference type="Proteomes" id="UP000515908">
    <property type="component" value="Chromosome 22"/>
</dbReference>
<keyword evidence="2" id="KW-1185">Reference proteome</keyword>
<dbReference type="GO" id="GO:0009691">
    <property type="term" value="P:cytokinin biosynthetic process"/>
    <property type="evidence" value="ECO:0007669"/>
    <property type="project" value="InterPro"/>
</dbReference>
<protein>
    <submittedName>
        <fullName evidence="1">SLOG cluster4 family/Possible lysine decarboxylase, putative</fullName>
    </submittedName>
</protein>
<name>A0A7G2CRS8_9TRYP</name>
<accession>A0A7G2CRS8</accession>
<sequence length="251" mass="27139">MNEGGANRATFTLHQYENSAAERSLQQLPALTLESVPPVNNPLLEKGVLVFGGSRPGVHPSYVEEAANLGVLIATQEKRPLVYGGGTVGVMGAVAQACLAADIPNPHNKSQTGGTVISVIPTPLQPREVAGEMIGTVVYYTATMSERKSIMFAHADTVVALPGGVGTYDELLEVVTLFQLNSYRPKIGLLNANQFYKPFLDLLQHTIEQGFVDKYVLDFIVVRDNAADLLQALKELDPPASCKELTWTHRP</sequence>
<dbReference type="EMBL" id="LR877166">
    <property type="protein sequence ID" value="CAD2221684.1"/>
    <property type="molecule type" value="Genomic_DNA"/>
</dbReference>
<dbReference type="PANTHER" id="PTHR31223">
    <property type="entry name" value="LOG FAMILY PROTEIN YJL055W"/>
    <property type="match status" value="1"/>
</dbReference>
<reference evidence="1 2" key="1">
    <citation type="submission" date="2020-08" db="EMBL/GenBank/DDBJ databases">
        <authorList>
            <person name="Newling K."/>
            <person name="Davey J."/>
            <person name="Forrester S."/>
        </authorList>
    </citation>
    <scope>NUCLEOTIDE SEQUENCE [LARGE SCALE GENOMIC DNA]</scope>
    <source>
        <strain evidence="2">Crithidia deanei Carvalho (ATCC PRA-265)</strain>
    </source>
</reference>
<dbReference type="GO" id="GO:0016799">
    <property type="term" value="F:hydrolase activity, hydrolyzing N-glycosyl compounds"/>
    <property type="evidence" value="ECO:0007669"/>
    <property type="project" value="TreeGrafter"/>
</dbReference>
<evidence type="ECO:0000313" key="2">
    <source>
        <dbReference type="Proteomes" id="UP000515908"/>
    </source>
</evidence>
<dbReference type="GO" id="GO:0005829">
    <property type="term" value="C:cytosol"/>
    <property type="evidence" value="ECO:0007669"/>
    <property type="project" value="TreeGrafter"/>
</dbReference>
<dbReference type="InterPro" id="IPR005269">
    <property type="entry name" value="LOG"/>
</dbReference>
<dbReference type="SUPFAM" id="SSF102405">
    <property type="entry name" value="MCP/YpsA-like"/>
    <property type="match status" value="1"/>
</dbReference>
<dbReference type="Pfam" id="PF03641">
    <property type="entry name" value="Lysine_decarbox"/>
    <property type="match status" value="1"/>
</dbReference>
<organism evidence="1 2">
    <name type="scientific">Angomonas deanei</name>
    <dbReference type="NCBI Taxonomy" id="59799"/>
    <lineage>
        <taxon>Eukaryota</taxon>
        <taxon>Discoba</taxon>
        <taxon>Euglenozoa</taxon>
        <taxon>Kinetoplastea</taxon>
        <taxon>Metakinetoplastina</taxon>
        <taxon>Trypanosomatida</taxon>
        <taxon>Trypanosomatidae</taxon>
        <taxon>Strigomonadinae</taxon>
        <taxon>Angomonas</taxon>
    </lineage>
</organism>
<dbReference type="NCBIfam" id="TIGR00730">
    <property type="entry name" value="Rossman fold protein, TIGR00730 family"/>
    <property type="match status" value="1"/>
</dbReference>
<proteinExistence type="predicted"/>
<dbReference type="Gene3D" id="3.40.50.450">
    <property type="match status" value="1"/>
</dbReference>
<dbReference type="InterPro" id="IPR031100">
    <property type="entry name" value="LOG_fam"/>
</dbReference>
<evidence type="ECO:0000313" key="1">
    <source>
        <dbReference type="EMBL" id="CAD2221684.1"/>
    </source>
</evidence>
<dbReference type="PANTHER" id="PTHR31223:SF70">
    <property type="entry name" value="LOG FAMILY PROTEIN YJL055W"/>
    <property type="match status" value="1"/>
</dbReference>
<dbReference type="OrthoDB" id="414463at2759"/>
<dbReference type="AlphaFoldDB" id="A0A7G2CRS8"/>
<gene>
    <name evidence="1" type="ORF">ADEAN_000921600</name>
</gene>
<dbReference type="VEuPathDB" id="TriTrypDB:ADEAN_000921600"/>